<gene>
    <name evidence="4" type="ORF">HUK84_18020</name>
</gene>
<comment type="caution">
    <text evidence="4">The sequence shown here is derived from an EMBL/GenBank/DDBJ whole genome shotgun (WGS) entry which is preliminary data.</text>
</comment>
<name>A0A7Y7IZH6_9PROT</name>
<dbReference type="Pfam" id="PF04333">
    <property type="entry name" value="MlaA"/>
    <property type="match status" value="1"/>
</dbReference>
<dbReference type="PRINTS" id="PR01805">
    <property type="entry name" value="VACJLIPOPROT"/>
</dbReference>
<dbReference type="GO" id="GO:0016020">
    <property type="term" value="C:membrane"/>
    <property type="evidence" value="ECO:0007669"/>
    <property type="project" value="InterPro"/>
</dbReference>
<organism evidence="4 5">
    <name type="scientific">Nguyenibacter vanlangensis</name>
    <dbReference type="NCBI Taxonomy" id="1216886"/>
    <lineage>
        <taxon>Bacteria</taxon>
        <taxon>Pseudomonadati</taxon>
        <taxon>Pseudomonadota</taxon>
        <taxon>Alphaproteobacteria</taxon>
        <taxon>Acetobacterales</taxon>
        <taxon>Acetobacteraceae</taxon>
        <taxon>Nguyenibacter</taxon>
    </lineage>
</organism>
<evidence type="ECO:0000256" key="2">
    <source>
        <dbReference type="ARBA" id="ARBA00022729"/>
    </source>
</evidence>
<feature type="signal peptide" evidence="3">
    <location>
        <begin position="1"/>
        <end position="26"/>
    </location>
</feature>
<sequence>MRLSPRTACQTTIIALLSLGALGGCASRGEQGGENDPFRPTNRTIFSGNLFVDRHALRPVARAYADDVSHGVRGGIHNFLSNLNTPVILINDLAQGNLSRGWNTTKRFVINTTVGGLGVFEVADGWGMPYHNADFGQTLGVWGVSPGPDVQLPLFGFSNLRDAGGRVVDAFLNPLSVASAGTSNAAIMALNVTKSGLGMVDGRARTLPVTDQVERNSLDEYATLTSLYSQSRTAFVKDGKAGFVQPEATRIVARNAAIGQTGNGAD</sequence>
<dbReference type="Proteomes" id="UP000534870">
    <property type="component" value="Unassembled WGS sequence"/>
</dbReference>
<dbReference type="AlphaFoldDB" id="A0A7Y7IZH6"/>
<reference evidence="4 5" key="1">
    <citation type="submission" date="2020-06" db="EMBL/GenBank/DDBJ databases">
        <title>Description of novel acetic acid bacteria.</title>
        <authorList>
            <person name="Sombolestani A."/>
        </authorList>
    </citation>
    <scope>NUCLEOTIDE SEQUENCE [LARGE SCALE GENOMIC DNA]</scope>
    <source>
        <strain evidence="4 5">LMG 31431</strain>
    </source>
</reference>
<dbReference type="RefSeq" id="WP_176641472.1">
    <property type="nucleotide sequence ID" value="NZ_JABXXP010000684.1"/>
</dbReference>
<dbReference type="InterPro" id="IPR007428">
    <property type="entry name" value="MlaA"/>
</dbReference>
<keyword evidence="4" id="KW-0449">Lipoprotein</keyword>
<evidence type="ECO:0000256" key="1">
    <source>
        <dbReference type="ARBA" id="ARBA00010634"/>
    </source>
</evidence>
<dbReference type="PANTHER" id="PTHR30035">
    <property type="entry name" value="LIPOPROTEIN VACJ-RELATED"/>
    <property type="match status" value="1"/>
</dbReference>
<evidence type="ECO:0000313" key="5">
    <source>
        <dbReference type="Proteomes" id="UP000534870"/>
    </source>
</evidence>
<evidence type="ECO:0000313" key="4">
    <source>
        <dbReference type="EMBL" id="NVN13002.1"/>
    </source>
</evidence>
<dbReference type="PROSITE" id="PS51257">
    <property type="entry name" value="PROKAR_LIPOPROTEIN"/>
    <property type="match status" value="1"/>
</dbReference>
<dbReference type="EMBL" id="JABXXP010000684">
    <property type="protein sequence ID" value="NVN13002.1"/>
    <property type="molecule type" value="Genomic_DNA"/>
</dbReference>
<proteinExistence type="inferred from homology"/>
<accession>A0A7Y7IZH6</accession>
<evidence type="ECO:0000256" key="3">
    <source>
        <dbReference type="SAM" id="SignalP"/>
    </source>
</evidence>
<protein>
    <submittedName>
        <fullName evidence="4">VacJ family lipoprotein</fullName>
    </submittedName>
</protein>
<dbReference type="PANTHER" id="PTHR30035:SF3">
    <property type="entry name" value="INTERMEMBRANE PHOSPHOLIPID TRANSPORT SYSTEM LIPOPROTEIN MLAA"/>
    <property type="match status" value="1"/>
</dbReference>
<comment type="similarity">
    <text evidence="1">Belongs to the MlaA family.</text>
</comment>
<keyword evidence="2 3" id="KW-0732">Signal</keyword>
<dbReference type="GO" id="GO:0120010">
    <property type="term" value="P:intermembrane phospholipid transfer"/>
    <property type="evidence" value="ECO:0007669"/>
    <property type="project" value="TreeGrafter"/>
</dbReference>
<feature type="chain" id="PRO_5030887837" evidence="3">
    <location>
        <begin position="27"/>
        <end position="266"/>
    </location>
</feature>